<dbReference type="Proteomes" id="UP000091926">
    <property type="component" value="Chromosome"/>
</dbReference>
<dbReference type="EMBL" id="CP016172">
    <property type="protein sequence ID" value="ANN76909.1"/>
    <property type="molecule type" value="Genomic_DNA"/>
</dbReference>
<gene>
    <name evidence="1" type="ORF">BAU07_07090</name>
</gene>
<sequence>MELYMTMGEGYRLTLDVDQTASGDYGWYIYLALSKEHGKGTLVASDGYCESASEAAAAGMRALERYKLEQPLSVMTPRAAAAY</sequence>
<name>A0A193GCA3_9BORD</name>
<proteinExistence type="predicted"/>
<keyword evidence="2" id="KW-1185">Reference proteome</keyword>
<dbReference type="AlphaFoldDB" id="A0A193GCA3"/>
<dbReference type="OrthoDB" id="8637297at2"/>
<dbReference type="KEGG" id="bfz:BAU07_07090"/>
<organism evidence="1 2">
    <name type="scientific">Bordetella flabilis</name>
    <dbReference type="NCBI Taxonomy" id="463014"/>
    <lineage>
        <taxon>Bacteria</taxon>
        <taxon>Pseudomonadati</taxon>
        <taxon>Pseudomonadota</taxon>
        <taxon>Betaproteobacteria</taxon>
        <taxon>Burkholderiales</taxon>
        <taxon>Alcaligenaceae</taxon>
        <taxon>Bordetella</taxon>
    </lineage>
</organism>
<reference evidence="1 2" key="1">
    <citation type="submission" date="2016-06" db="EMBL/GenBank/DDBJ databases">
        <title>Complete genome sequences of Bordetella bronchialis and Bordetella flabilis.</title>
        <authorList>
            <person name="LiPuma J.J."/>
            <person name="Spilker T."/>
        </authorList>
    </citation>
    <scope>NUCLEOTIDE SEQUENCE [LARGE SCALE GENOMIC DNA]</scope>
    <source>
        <strain evidence="1 2">AU10664</strain>
    </source>
</reference>
<evidence type="ECO:0000313" key="1">
    <source>
        <dbReference type="EMBL" id="ANN76909.1"/>
    </source>
</evidence>
<evidence type="ECO:0000313" key="2">
    <source>
        <dbReference type="Proteomes" id="UP000091926"/>
    </source>
</evidence>
<accession>A0A193GCA3</accession>
<dbReference type="RefSeq" id="WP_066655331.1">
    <property type="nucleotide sequence ID" value="NZ_CBCSCL010000008.1"/>
</dbReference>
<protein>
    <submittedName>
        <fullName evidence="1">Uncharacterized protein</fullName>
    </submittedName>
</protein>